<reference evidence="3" key="1">
    <citation type="submission" date="2018-01" db="EMBL/GenBank/DDBJ databases">
        <title>An insight into the sialome of Amazonian anophelines.</title>
        <authorList>
            <person name="Ribeiro J.M."/>
            <person name="Scarpassa V."/>
            <person name="Calvo E."/>
        </authorList>
    </citation>
    <scope>NUCLEOTIDE SEQUENCE</scope>
</reference>
<keyword evidence="1" id="KW-1133">Transmembrane helix</keyword>
<sequence length="104" mass="11370">MSLITVCAACGVAAAALTVTRDNFPTLPRAYRLRPDPGAAIRRCGENKAEPNPSTCNSSLTLRFPQCILPHDHVSVRVWRWFTLSLPLFFCLSVAALRVARASS</sequence>
<feature type="transmembrane region" description="Helical" evidence="1">
    <location>
        <begin position="78"/>
        <end position="100"/>
    </location>
</feature>
<protein>
    <recommendedName>
        <fullName evidence="4">Secreted protein</fullName>
    </recommendedName>
</protein>
<feature type="signal peptide" evidence="2">
    <location>
        <begin position="1"/>
        <end position="15"/>
    </location>
</feature>
<accession>A0A2M4DMJ9</accession>
<evidence type="ECO:0000256" key="1">
    <source>
        <dbReference type="SAM" id="Phobius"/>
    </source>
</evidence>
<proteinExistence type="predicted"/>
<name>A0A2M4DMJ9_ANODA</name>
<evidence type="ECO:0008006" key="4">
    <source>
        <dbReference type="Google" id="ProtNLM"/>
    </source>
</evidence>
<organism evidence="3">
    <name type="scientific">Anopheles darlingi</name>
    <name type="common">Mosquito</name>
    <dbReference type="NCBI Taxonomy" id="43151"/>
    <lineage>
        <taxon>Eukaryota</taxon>
        <taxon>Metazoa</taxon>
        <taxon>Ecdysozoa</taxon>
        <taxon>Arthropoda</taxon>
        <taxon>Hexapoda</taxon>
        <taxon>Insecta</taxon>
        <taxon>Pterygota</taxon>
        <taxon>Neoptera</taxon>
        <taxon>Endopterygota</taxon>
        <taxon>Diptera</taxon>
        <taxon>Nematocera</taxon>
        <taxon>Culicoidea</taxon>
        <taxon>Culicidae</taxon>
        <taxon>Anophelinae</taxon>
        <taxon>Anopheles</taxon>
    </lineage>
</organism>
<keyword evidence="1" id="KW-0812">Transmembrane</keyword>
<keyword evidence="1" id="KW-0472">Membrane</keyword>
<dbReference type="AlphaFoldDB" id="A0A2M4DMJ9"/>
<keyword evidence="2" id="KW-0732">Signal</keyword>
<feature type="chain" id="PRO_5014643344" description="Secreted protein" evidence="2">
    <location>
        <begin position="16"/>
        <end position="104"/>
    </location>
</feature>
<evidence type="ECO:0000256" key="2">
    <source>
        <dbReference type="SAM" id="SignalP"/>
    </source>
</evidence>
<dbReference type="EMBL" id="GGFL01014618">
    <property type="protein sequence ID" value="MBW78796.1"/>
    <property type="molecule type" value="Transcribed_RNA"/>
</dbReference>
<evidence type="ECO:0000313" key="3">
    <source>
        <dbReference type="EMBL" id="MBW78796.1"/>
    </source>
</evidence>